<gene>
    <name evidence="1" type="ORF">AMOR_17340</name>
</gene>
<name>A0ABN6MP28_9BACT</name>
<keyword evidence="2" id="KW-1185">Reference proteome</keyword>
<sequence>MTYADERVAAEMGRVLLALYRAGMQVRVWPDALNGRAGARIVAGPSAKKRRTALKSVTGSGDSPLQAIYAAVERMNERAGAIVVPLD</sequence>
<protein>
    <submittedName>
        <fullName evidence="1">Uncharacterized protein</fullName>
    </submittedName>
</protein>
<dbReference type="RefSeq" id="WP_248360426.1">
    <property type="nucleotide sequence ID" value="NZ_AP025591.1"/>
</dbReference>
<reference evidence="2" key="1">
    <citation type="journal article" date="2022" name="Int. J. Syst. Evol. Microbiol.">
        <title>Anaeromyxobacter oryzae sp. nov., Anaeromyxobacter diazotrophicus sp. nov. and Anaeromyxobacter paludicola sp. nov., isolated from paddy soils.</title>
        <authorList>
            <person name="Itoh H."/>
            <person name="Xu Z."/>
            <person name="Mise K."/>
            <person name="Masuda Y."/>
            <person name="Ushijima N."/>
            <person name="Hayakawa C."/>
            <person name="Shiratori Y."/>
            <person name="Senoo K."/>
        </authorList>
    </citation>
    <scope>NUCLEOTIDE SEQUENCE [LARGE SCALE GENOMIC DNA]</scope>
    <source>
        <strain evidence="2">Red232</strain>
    </source>
</reference>
<evidence type="ECO:0000313" key="1">
    <source>
        <dbReference type="EMBL" id="BDG02738.1"/>
    </source>
</evidence>
<accession>A0ABN6MP28</accession>
<evidence type="ECO:0000313" key="2">
    <source>
        <dbReference type="Proteomes" id="UP001162891"/>
    </source>
</evidence>
<dbReference type="EMBL" id="AP025591">
    <property type="protein sequence ID" value="BDG02738.1"/>
    <property type="molecule type" value="Genomic_DNA"/>
</dbReference>
<dbReference type="Proteomes" id="UP001162891">
    <property type="component" value="Chromosome"/>
</dbReference>
<organism evidence="1 2">
    <name type="scientific">Anaeromyxobacter oryzae</name>
    <dbReference type="NCBI Taxonomy" id="2918170"/>
    <lineage>
        <taxon>Bacteria</taxon>
        <taxon>Pseudomonadati</taxon>
        <taxon>Myxococcota</taxon>
        <taxon>Myxococcia</taxon>
        <taxon>Myxococcales</taxon>
        <taxon>Cystobacterineae</taxon>
        <taxon>Anaeromyxobacteraceae</taxon>
        <taxon>Anaeromyxobacter</taxon>
    </lineage>
</organism>
<proteinExistence type="predicted"/>